<dbReference type="InterPro" id="IPR051260">
    <property type="entry name" value="Diverse_substr_monoxygenases"/>
</dbReference>
<feature type="domain" description="Luciferase-like" evidence="7">
    <location>
        <begin position="38"/>
        <end position="387"/>
    </location>
</feature>
<evidence type="ECO:0000259" key="7">
    <source>
        <dbReference type="Pfam" id="PF00296"/>
    </source>
</evidence>
<evidence type="ECO:0000256" key="1">
    <source>
        <dbReference type="ARBA" id="ARBA00022630"/>
    </source>
</evidence>
<dbReference type="PANTHER" id="PTHR30011:SF16">
    <property type="entry name" value="C2H2 FINGER DOMAIN TRANSCRIPTION FACTOR (EUROFUNG)-RELATED"/>
    <property type="match status" value="1"/>
</dbReference>
<keyword evidence="9" id="KW-1185">Reference proteome</keyword>
<keyword evidence="3" id="KW-0560">Oxidoreductase</keyword>
<comment type="similarity">
    <text evidence="5">Belongs to the NtaA/SnaA/DszA monooxygenase family.</text>
</comment>
<evidence type="ECO:0000256" key="3">
    <source>
        <dbReference type="ARBA" id="ARBA00023002"/>
    </source>
</evidence>
<keyword evidence="1 6" id="KW-0285">Flavoprotein</keyword>
<dbReference type="InterPro" id="IPR036661">
    <property type="entry name" value="Luciferase-like_sf"/>
</dbReference>
<dbReference type="RefSeq" id="WP_120789014.1">
    <property type="nucleotide sequence ID" value="NZ_CP032624.1"/>
</dbReference>
<dbReference type="InterPro" id="IPR011251">
    <property type="entry name" value="Luciferase-like_dom"/>
</dbReference>
<protein>
    <submittedName>
        <fullName evidence="8">LLM class flavin-dependent oxidoreductase</fullName>
    </submittedName>
</protein>
<keyword evidence="4" id="KW-0503">Monooxygenase</keyword>
<dbReference type="OrthoDB" id="9135350at2"/>
<feature type="binding site" evidence="6">
    <location>
        <position position="100"/>
    </location>
    <ligand>
        <name>FMN</name>
        <dbReference type="ChEBI" id="CHEBI:58210"/>
    </ligand>
</feature>
<evidence type="ECO:0000256" key="4">
    <source>
        <dbReference type="ARBA" id="ARBA00023033"/>
    </source>
</evidence>
<sequence>MTRLQHFGWFFSRGFGPQAWGRADYRWGYEWYRPELYVQAVQQLEQAGLDLVILEDALSIGNPSTIDLRTRQAYGGPKHDPLLLVPYLLNATRHLGFTPTINPVATPPYLAARQAATLHHLSGGRYGMNVVTDVASSRHFGVPPLAHDGAYDRASEWLDVVTKLWHSWGEGAYLNDTETWHFADGSKIDPFQHKGEYYDVTGPLNAIPFDDGDPVIVSPGGSPRGIAFAGANSEVQLAFAPLNVSSVAGYRQRVIDAAADAGRSASDIKTLFVFKPEIVASRDEVERVVAASANPSDAELQAILLGQSSDLETDLTGLDWDQPVNPDEVFGDHVSRGSIKGLLAGADAFENHTLRELLHRHARKGRAADRTGWVGTAGDIADYIEEFGEVADNDGFIFSGDLHPTTVHRFLDQLVPELRHRGLLRTEYGDGNLRANLTEF</sequence>
<dbReference type="SUPFAM" id="SSF51679">
    <property type="entry name" value="Bacterial luciferase-like"/>
    <property type="match status" value="1"/>
</dbReference>
<dbReference type="InterPro" id="IPR016215">
    <property type="entry name" value="NTA_MOA"/>
</dbReference>
<proteinExistence type="inferred from homology"/>
<feature type="binding site" evidence="6">
    <location>
        <position position="151"/>
    </location>
    <ligand>
        <name>FMN</name>
        <dbReference type="ChEBI" id="CHEBI:58210"/>
    </ligand>
</feature>
<accession>A0A387BM65</accession>
<dbReference type="Pfam" id="PF00296">
    <property type="entry name" value="Bac_luciferase"/>
    <property type="match status" value="1"/>
</dbReference>
<evidence type="ECO:0000256" key="5">
    <source>
        <dbReference type="ARBA" id="ARBA00033748"/>
    </source>
</evidence>
<dbReference type="GO" id="GO:0004497">
    <property type="term" value="F:monooxygenase activity"/>
    <property type="evidence" value="ECO:0007669"/>
    <property type="project" value="UniProtKB-KW"/>
</dbReference>
<name>A0A387BM65_9MICO</name>
<evidence type="ECO:0000313" key="8">
    <source>
        <dbReference type="EMBL" id="AYG03482.1"/>
    </source>
</evidence>
<evidence type="ECO:0000313" key="9">
    <source>
        <dbReference type="Proteomes" id="UP000275069"/>
    </source>
</evidence>
<reference evidence="8 9" key="1">
    <citation type="submission" date="2018-09" db="EMBL/GenBank/DDBJ databases">
        <title>Genome sequencing of strain 2DFW10M-5.</title>
        <authorList>
            <person name="Heo J."/>
            <person name="Kim S.-J."/>
            <person name="Kwon S.-W."/>
        </authorList>
    </citation>
    <scope>NUCLEOTIDE SEQUENCE [LARGE SCALE GENOMIC DNA]</scope>
    <source>
        <strain evidence="8 9">2DFW10M-5</strain>
    </source>
</reference>
<evidence type="ECO:0000256" key="6">
    <source>
        <dbReference type="PIRSR" id="PIRSR000337-1"/>
    </source>
</evidence>
<dbReference type="Proteomes" id="UP000275069">
    <property type="component" value="Chromosome"/>
</dbReference>
<evidence type="ECO:0000256" key="2">
    <source>
        <dbReference type="ARBA" id="ARBA00022643"/>
    </source>
</evidence>
<dbReference type="GO" id="GO:0016705">
    <property type="term" value="F:oxidoreductase activity, acting on paired donors, with incorporation or reduction of molecular oxygen"/>
    <property type="evidence" value="ECO:0007669"/>
    <property type="project" value="InterPro"/>
</dbReference>
<dbReference type="EMBL" id="CP032624">
    <property type="protein sequence ID" value="AYG03482.1"/>
    <property type="molecule type" value="Genomic_DNA"/>
</dbReference>
<feature type="binding site" evidence="6">
    <location>
        <position position="56"/>
    </location>
    <ligand>
        <name>FMN</name>
        <dbReference type="ChEBI" id="CHEBI:58210"/>
    </ligand>
</feature>
<dbReference type="AlphaFoldDB" id="A0A387BM65"/>
<feature type="binding site" evidence="6">
    <location>
        <position position="222"/>
    </location>
    <ligand>
        <name>FMN</name>
        <dbReference type="ChEBI" id="CHEBI:58210"/>
    </ligand>
</feature>
<dbReference type="Gene3D" id="3.20.20.30">
    <property type="entry name" value="Luciferase-like domain"/>
    <property type="match status" value="1"/>
</dbReference>
<dbReference type="PANTHER" id="PTHR30011">
    <property type="entry name" value="ALKANESULFONATE MONOOXYGENASE-RELATED"/>
    <property type="match status" value="1"/>
</dbReference>
<organism evidence="8 9">
    <name type="scientific">Gryllotalpicola protaetiae</name>
    <dbReference type="NCBI Taxonomy" id="2419771"/>
    <lineage>
        <taxon>Bacteria</taxon>
        <taxon>Bacillati</taxon>
        <taxon>Actinomycetota</taxon>
        <taxon>Actinomycetes</taxon>
        <taxon>Micrococcales</taxon>
        <taxon>Microbacteriaceae</taxon>
        <taxon>Gryllotalpicola</taxon>
    </lineage>
</organism>
<dbReference type="PIRSF" id="PIRSF000337">
    <property type="entry name" value="NTA_MOA"/>
    <property type="match status" value="1"/>
</dbReference>
<gene>
    <name evidence="8" type="ORF">D7I44_08005</name>
</gene>
<feature type="binding site" evidence="6">
    <location>
        <position position="147"/>
    </location>
    <ligand>
        <name>FMN</name>
        <dbReference type="ChEBI" id="CHEBI:58210"/>
    </ligand>
</feature>
<dbReference type="KEGG" id="gry:D7I44_08005"/>
<keyword evidence="2 6" id="KW-0288">FMN</keyword>